<feature type="compositionally biased region" description="Low complexity" evidence="1">
    <location>
        <begin position="1307"/>
        <end position="1321"/>
    </location>
</feature>
<dbReference type="InterPro" id="IPR027815">
    <property type="entry name" value="CSC1/OSCA1-like_cyt"/>
</dbReference>
<accession>A0A9W7L6X1</accession>
<keyword evidence="5" id="KW-1185">Reference proteome</keyword>
<evidence type="ECO:0000313" key="4">
    <source>
        <dbReference type="EMBL" id="GMI36647.1"/>
    </source>
</evidence>
<evidence type="ECO:0000256" key="2">
    <source>
        <dbReference type="SAM" id="Phobius"/>
    </source>
</evidence>
<dbReference type="PANTHER" id="PTHR13018">
    <property type="entry name" value="PROBABLE MEMBRANE PROTEIN DUF221-RELATED"/>
    <property type="match status" value="1"/>
</dbReference>
<reference evidence="5" key="1">
    <citation type="journal article" date="2023" name="Commun. Biol.">
        <title>Genome analysis of Parmales, the sister group of diatoms, reveals the evolutionary specialization of diatoms from phago-mixotrophs to photoautotrophs.</title>
        <authorList>
            <person name="Ban H."/>
            <person name="Sato S."/>
            <person name="Yoshikawa S."/>
            <person name="Yamada K."/>
            <person name="Nakamura Y."/>
            <person name="Ichinomiya M."/>
            <person name="Sato N."/>
            <person name="Blanc-Mathieu R."/>
            <person name="Endo H."/>
            <person name="Kuwata A."/>
            <person name="Ogata H."/>
        </authorList>
    </citation>
    <scope>NUCLEOTIDE SEQUENCE [LARGE SCALE GENOMIC DNA]</scope>
</reference>
<dbReference type="EMBL" id="BRYA01000067">
    <property type="protein sequence ID" value="GMI36647.1"/>
    <property type="molecule type" value="Genomic_DNA"/>
</dbReference>
<feature type="region of interest" description="Disordered" evidence="1">
    <location>
        <begin position="1250"/>
        <end position="1342"/>
    </location>
</feature>
<feature type="region of interest" description="Disordered" evidence="1">
    <location>
        <begin position="1"/>
        <end position="27"/>
    </location>
</feature>
<evidence type="ECO:0000259" key="3">
    <source>
        <dbReference type="Pfam" id="PF14703"/>
    </source>
</evidence>
<dbReference type="OrthoDB" id="297739at2759"/>
<feature type="compositionally biased region" description="Basic residues" evidence="1">
    <location>
        <begin position="1"/>
        <end position="11"/>
    </location>
</feature>
<dbReference type="GO" id="GO:0005227">
    <property type="term" value="F:calcium-activated cation channel activity"/>
    <property type="evidence" value="ECO:0007669"/>
    <property type="project" value="InterPro"/>
</dbReference>
<dbReference type="PANTHER" id="PTHR13018:SF135">
    <property type="entry name" value="CSC1_OSCA1-LIKE 7TM REGION DOMAIN-CONTAINING PROTEIN"/>
    <property type="match status" value="1"/>
</dbReference>
<evidence type="ECO:0000313" key="5">
    <source>
        <dbReference type="Proteomes" id="UP001165065"/>
    </source>
</evidence>
<comment type="caution">
    <text evidence="4">The sequence shown here is derived from an EMBL/GenBank/DDBJ whole genome shotgun (WGS) entry which is preliminary data.</text>
</comment>
<gene>
    <name evidence="4" type="ORF">TrCOL_g9959</name>
</gene>
<feature type="transmembrane region" description="Helical" evidence="2">
    <location>
        <begin position="991"/>
        <end position="1017"/>
    </location>
</feature>
<feature type="transmembrane region" description="Helical" evidence="2">
    <location>
        <begin position="918"/>
        <end position="941"/>
    </location>
</feature>
<proteinExistence type="predicted"/>
<feature type="transmembrane region" description="Helical" evidence="2">
    <location>
        <begin position="429"/>
        <end position="448"/>
    </location>
</feature>
<keyword evidence="2" id="KW-0812">Transmembrane</keyword>
<dbReference type="Gene3D" id="2.20.70.10">
    <property type="match status" value="1"/>
</dbReference>
<feature type="transmembrane region" description="Helical" evidence="2">
    <location>
        <begin position="814"/>
        <end position="833"/>
    </location>
</feature>
<keyword evidence="2" id="KW-0472">Membrane</keyword>
<feature type="compositionally biased region" description="Basic and acidic residues" evidence="1">
    <location>
        <begin position="1284"/>
        <end position="1305"/>
    </location>
</feature>
<dbReference type="Proteomes" id="UP001165065">
    <property type="component" value="Unassembled WGS sequence"/>
</dbReference>
<dbReference type="GO" id="GO:0005886">
    <property type="term" value="C:plasma membrane"/>
    <property type="evidence" value="ECO:0007669"/>
    <property type="project" value="TreeGrafter"/>
</dbReference>
<feature type="transmembrane region" description="Helical" evidence="2">
    <location>
        <begin position="853"/>
        <end position="875"/>
    </location>
</feature>
<keyword evidence="2" id="KW-1133">Transmembrane helix</keyword>
<organism evidence="4 5">
    <name type="scientific">Triparma columacea</name>
    <dbReference type="NCBI Taxonomy" id="722753"/>
    <lineage>
        <taxon>Eukaryota</taxon>
        <taxon>Sar</taxon>
        <taxon>Stramenopiles</taxon>
        <taxon>Ochrophyta</taxon>
        <taxon>Bolidophyceae</taxon>
        <taxon>Parmales</taxon>
        <taxon>Triparmaceae</taxon>
        <taxon>Triparma</taxon>
    </lineage>
</organism>
<dbReference type="InterPro" id="IPR001202">
    <property type="entry name" value="WW_dom"/>
</dbReference>
<feature type="transmembrane region" description="Helical" evidence="2">
    <location>
        <begin position="156"/>
        <end position="177"/>
    </location>
</feature>
<sequence>MVVKAVRRGSKAHREASGENFVNELGDSEETRDSLAVAATKLSTGSLAGYPPDTGRKWMYKDGKKVPGEKFLSYKKARVMGAQMHVGKLVVSSTTSSARDTLVPFPLSAPFGAHNFDRTSCCFKVCCACRRCMDQDESVLEPYGVGLVLYFKFLKFMTVVFLLMSLAVAPSIAFYWLGSSYSAADKTLLMTESSLNALFFTTIGSLGSGTSSCIEGVAGEVIDLKCPSGVFKSVEAHWGAPKGACNCPPAQQVNEQGSCAGVIVGLGDEVTPWGQCGGGPCRISETTLKETCCAYDYTDKMDPTSGPDLSEVNIASNPGCFSNSAQFIAAGMCLGHQNCTFHLDVNHTYTWEYNSKYGTECNEGWEQSDGSSCQQTLASSDFKSNFTDCPAGVTERDGQSFTVVGLCVDEELTVNYFGLAETTWAKEDIVTVIAYIDSGIIILFLFALKWLKKEEQQTIEESDATNCSPSDYTIQVFNLPNHKSIMELRHKLTEHFETVLTEDAKEDGVEGEDLGVFDIDFARNNGTEVYWKKRRGKIARRKDKLENEVYMLNEWGKYEGKKKVKLQTLHKYLHKQFEYCNGKLEAIEEKIALGKKKEYASSAFITFNTEEGYIRARKMYVDLGFMHRMCMPRKHRMANANGCRLIVRPAPEPSEIIWENLGRKWWARLLRLSFTSLITILLLAASFVLIFQSKTAQENAERKYPEADCSNYLVSTNTTLTKGSNPLFDPSGFEYLTPREVESDVLWEYYEADIGNTGKLECFCKALLIDPKQGLPGMYNWIFESKSWDNTTSPATTVVENEKWCKDWFTTYSYIQTLKITAVGGVVITNVLLKEILKNLISFEGHFDKTHEITSVTLKVFLATFVNTAFLTLLINGNLEGIQGSESKSTAEDQSITKEYGLLGGTYDDFGEAWYENIGVPIILTMIINMISPHATTIIQWRMKRFFQWRDRAYSKNTEITNQVTQDELEKMYTGPEFLLYQRYAQVLNTLFVCLLFSSGMPLLVPICFLTFFFYYWVDKFALLRFYSLPPRLDATLARAVGNVLEYSVFLHLLFGMWMMSNEEFFKTEDINLSTNSTGLGVAGIPGGVPAVSIDDASSLFGDSELATEVNDRLTHKNNLVSLLIFVLLIVRLVWIKILAKVFRAYKGIFTMFPCLERCFSDEVEAEGNPPFIEALSTEMMDIQCHLRLVSDEIITKYKDELERRRKLGHSYKEPERTINILETYNFEANQEYIKAFASDSHSIMEYNGKKRDSISGKPPSMDSINIAGAGKGTELVTKGNKYKKSEDEQREEQERERKRMDHMSRMHSSSSASSRSVASKTSKKTGPKKAPPPKKSPPKKALVYVQRYDEASGHYYYENKDTGESVWDPPDEDFEPYKAGAEDL</sequence>
<feature type="region of interest" description="Disordered" evidence="1">
    <location>
        <begin position="1361"/>
        <end position="1385"/>
    </location>
</feature>
<evidence type="ECO:0000256" key="1">
    <source>
        <dbReference type="SAM" id="MobiDB-lite"/>
    </source>
</evidence>
<protein>
    <recommendedName>
        <fullName evidence="3">CSC1/OSCA1-like cytosolic domain-containing protein</fullName>
    </recommendedName>
</protein>
<dbReference type="InterPro" id="IPR045122">
    <property type="entry name" value="Csc1-like"/>
</dbReference>
<feature type="transmembrane region" description="Helical" evidence="2">
    <location>
        <begin position="669"/>
        <end position="691"/>
    </location>
</feature>
<name>A0A9W7L6X1_9STRA</name>
<feature type="transmembrane region" description="Helical" evidence="2">
    <location>
        <begin position="1037"/>
        <end position="1058"/>
    </location>
</feature>
<dbReference type="Pfam" id="PF14703">
    <property type="entry name" value="PHM7_cyt"/>
    <property type="match status" value="1"/>
</dbReference>
<dbReference type="CDD" id="cd00201">
    <property type="entry name" value="WW"/>
    <property type="match status" value="1"/>
</dbReference>
<feature type="domain" description="CSC1/OSCA1-like cytosolic" evidence="3">
    <location>
        <begin position="472"/>
        <end position="660"/>
    </location>
</feature>
<feature type="transmembrane region" description="Helical" evidence="2">
    <location>
        <begin position="1120"/>
        <end position="1140"/>
    </location>
</feature>